<dbReference type="InterPro" id="IPR015940">
    <property type="entry name" value="UBA"/>
</dbReference>
<evidence type="ECO:0000256" key="1">
    <source>
        <dbReference type="ARBA" id="ARBA00004141"/>
    </source>
</evidence>
<dbReference type="Pfam" id="PF00627">
    <property type="entry name" value="UBA"/>
    <property type="match status" value="1"/>
</dbReference>
<evidence type="ECO:0000259" key="6">
    <source>
        <dbReference type="PROSITE" id="PS50030"/>
    </source>
</evidence>
<name>A0AAJ6QUC3_9ACAR</name>
<keyword evidence="3 5" id="KW-1133">Transmembrane helix</keyword>
<evidence type="ECO:0000256" key="4">
    <source>
        <dbReference type="ARBA" id="ARBA00023136"/>
    </source>
</evidence>
<feature type="transmembrane region" description="Helical" evidence="5">
    <location>
        <begin position="61"/>
        <end position="83"/>
    </location>
</feature>
<evidence type="ECO:0000313" key="7">
    <source>
        <dbReference type="Proteomes" id="UP000694867"/>
    </source>
</evidence>
<dbReference type="InterPro" id="IPR009060">
    <property type="entry name" value="UBA-like_sf"/>
</dbReference>
<evidence type="ECO:0000256" key="3">
    <source>
        <dbReference type="ARBA" id="ARBA00022989"/>
    </source>
</evidence>
<dbReference type="InterPro" id="IPR035952">
    <property type="entry name" value="Rhomboid-like_sf"/>
</dbReference>
<dbReference type="AlphaFoldDB" id="A0AAJ6QUC3"/>
<evidence type="ECO:0000256" key="5">
    <source>
        <dbReference type="SAM" id="Phobius"/>
    </source>
</evidence>
<reference evidence="8" key="1">
    <citation type="submission" date="2025-08" db="UniProtKB">
        <authorList>
            <consortium name="RefSeq"/>
        </authorList>
    </citation>
    <scope>IDENTIFICATION</scope>
</reference>
<dbReference type="SMART" id="SM00165">
    <property type="entry name" value="UBA"/>
    <property type="match status" value="1"/>
</dbReference>
<sequence>MSAPQGFPETGTLLENIPISSGLVVYIVIMRIVIPLFGIPIDPIDYNTESIINDGQFWRILTSKFFFTETRDLISAVFLLFYMRGVERRFGTGKFVEFLLGNFIMTCLVELFMIHLLNYLAPGYLPSLIPPGPFFVFFPMIQRFVTEFPPVSRSSYGSDLPLITPLFLLGTVGIDLAFAPTPIYFPIGCTLLAGALLNDDFLYLKSMIRLPRSLFPKRPCDVSTRKIGATIEAQRSMHSEYLEQQMIYNFSSFRAPRNVVVPPEELVTQLTEMGFNRENAIQALQSTNNNLQMATNILLNQ</sequence>
<gene>
    <name evidence="8" type="primary">LOC100909307</name>
</gene>
<dbReference type="SUPFAM" id="SSF46934">
    <property type="entry name" value="UBA-like"/>
    <property type="match status" value="1"/>
</dbReference>
<protein>
    <submittedName>
        <fullName evidence="8">Ubiquitin-associated domain-containing protein 2</fullName>
    </submittedName>
</protein>
<keyword evidence="7" id="KW-1185">Reference proteome</keyword>
<organism evidence="7 8">
    <name type="scientific">Galendromus occidentalis</name>
    <name type="common">western predatory mite</name>
    <dbReference type="NCBI Taxonomy" id="34638"/>
    <lineage>
        <taxon>Eukaryota</taxon>
        <taxon>Metazoa</taxon>
        <taxon>Ecdysozoa</taxon>
        <taxon>Arthropoda</taxon>
        <taxon>Chelicerata</taxon>
        <taxon>Arachnida</taxon>
        <taxon>Acari</taxon>
        <taxon>Parasitiformes</taxon>
        <taxon>Mesostigmata</taxon>
        <taxon>Gamasina</taxon>
        <taxon>Phytoseioidea</taxon>
        <taxon>Phytoseiidae</taxon>
        <taxon>Typhlodrominae</taxon>
        <taxon>Galendromus</taxon>
    </lineage>
</organism>
<feature type="transmembrane region" description="Helical" evidence="5">
    <location>
        <begin position="95"/>
        <end position="117"/>
    </location>
</feature>
<evidence type="ECO:0000256" key="2">
    <source>
        <dbReference type="ARBA" id="ARBA00022692"/>
    </source>
</evidence>
<dbReference type="RefSeq" id="XP_003744167.1">
    <property type="nucleotide sequence ID" value="XM_003744119.1"/>
</dbReference>
<dbReference type="Gene3D" id="1.10.8.10">
    <property type="entry name" value="DNA helicase RuvA subunit, C-terminal domain"/>
    <property type="match status" value="1"/>
</dbReference>
<dbReference type="PROSITE" id="PS50030">
    <property type="entry name" value="UBA"/>
    <property type="match status" value="1"/>
</dbReference>
<dbReference type="GO" id="GO:0016020">
    <property type="term" value="C:membrane"/>
    <property type="evidence" value="ECO:0007669"/>
    <property type="project" value="UniProtKB-SubCell"/>
</dbReference>
<keyword evidence="4 5" id="KW-0472">Membrane</keyword>
<evidence type="ECO:0000313" key="8">
    <source>
        <dbReference type="RefSeq" id="XP_003744167.1"/>
    </source>
</evidence>
<feature type="domain" description="UBA" evidence="6">
    <location>
        <begin position="261"/>
        <end position="301"/>
    </location>
</feature>
<feature type="transmembrane region" description="Helical" evidence="5">
    <location>
        <begin position="185"/>
        <end position="204"/>
    </location>
</feature>
<accession>A0AAJ6QUC3</accession>
<feature type="transmembrane region" description="Helical" evidence="5">
    <location>
        <begin position="23"/>
        <end position="41"/>
    </location>
</feature>
<dbReference type="SUPFAM" id="SSF144091">
    <property type="entry name" value="Rhomboid-like"/>
    <property type="match status" value="1"/>
</dbReference>
<dbReference type="GeneID" id="100909307"/>
<comment type="subcellular location">
    <subcellularLocation>
        <location evidence="1">Membrane</location>
        <topology evidence="1">Multi-pass membrane protein</topology>
    </subcellularLocation>
</comment>
<keyword evidence="2 5" id="KW-0812">Transmembrane</keyword>
<dbReference type="KEGG" id="goe:100909307"/>
<proteinExistence type="predicted"/>
<dbReference type="Proteomes" id="UP000694867">
    <property type="component" value="Unplaced"/>
</dbReference>